<evidence type="ECO:0000313" key="14">
    <source>
        <dbReference type="EMBL" id="MBC2604632.1"/>
    </source>
</evidence>
<feature type="domain" description="SF4 helicase" evidence="13">
    <location>
        <begin position="201"/>
        <end position="470"/>
    </location>
</feature>
<dbReference type="InterPro" id="IPR036185">
    <property type="entry name" value="DNA_heli_DnaB-like_N_sf"/>
</dbReference>
<comment type="catalytic activity">
    <reaction evidence="10 12">
        <text>ATP + H2O = ADP + phosphate + H(+)</text>
        <dbReference type="Rhea" id="RHEA:13065"/>
        <dbReference type="ChEBI" id="CHEBI:15377"/>
        <dbReference type="ChEBI" id="CHEBI:15378"/>
        <dbReference type="ChEBI" id="CHEBI:30616"/>
        <dbReference type="ChEBI" id="CHEBI:43474"/>
        <dbReference type="ChEBI" id="CHEBI:456216"/>
        <dbReference type="EC" id="5.6.2.3"/>
    </reaction>
</comment>
<keyword evidence="6 12" id="KW-0347">Helicase</keyword>
<evidence type="ECO:0000256" key="4">
    <source>
        <dbReference type="ARBA" id="ARBA00022741"/>
    </source>
</evidence>
<dbReference type="Gene3D" id="1.10.860.10">
    <property type="entry name" value="DNAb Helicase, Chain A"/>
    <property type="match status" value="1"/>
</dbReference>
<evidence type="ECO:0000256" key="2">
    <source>
        <dbReference type="ARBA" id="ARBA00022515"/>
    </source>
</evidence>
<keyword evidence="7 12" id="KW-0067">ATP-binding</keyword>
<dbReference type="Proteomes" id="UP000526501">
    <property type="component" value="Unassembled WGS sequence"/>
</dbReference>
<dbReference type="InterPro" id="IPR007692">
    <property type="entry name" value="DNA_helicase_DnaB"/>
</dbReference>
<sequence>MSTKPFPEGKYSDKKKASPTALSLAGLTPPHSIEAEKGLLAACLLDPAEIISRCMAQKLPPEAFYHPAHQVVFEVSCDLFESKSMLDAQVLAEELRSRNKLEEVGGFVYLAELTSHIETTAHANYFLDKVREHYTRRRLIRTASLSIERCFSSDHQDVELLVDEIEKEIYSISDGQVADTTHPVREAVVEAVTLVKRMIENKGVLTGLSSGFRGIDKMLSGLKPTEMIVLAARPSMGKTSLALNIAERVSMSHEGRPAQAGTLVFSLEMGAEQLAMRLLTGRAKIGVSRLRDGIINRDEQEQIAAAAVELKEAPIWIDDSSQVTINQLRAKARRVFARNKNMGLIVIDYLQLVAGSDPRIPREQQISEISRGIKGLAKELKVPVIVLSQLNRDSEKEKRQPKLSDLRESGSIEQDADVVLLLARPKDAGDDFSVAADKADLIIAKQRAGAVGEIKLNFIRDITRFEDYTE</sequence>
<keyword evidence="15" id="KW-1185">Reference proteome</keyword>
<dbReference type="SUPFAM" id="SSF48024">
    <property type="entry name" value="N-terminal domain of DnaB helicase"/>
    <property type="match status" value="1"/>
</dbReference>
<dbReference type="GO" id="GO:0006269">
    <property type="term" value="P:DNA replication, synthesis of primer"/>
    <property type="evidence" value="ECO:0007669"/>
    <property type="project" value="UniProtKB-UniRule"/>
</dbReference>
<comment type="caution">
    <text evidence="14">The sequence shown here is derived from an EMBL/GenBank/DDBJ whole genome shotgun (WGS) entry which is preliminary data.</text>
</comment>
<evidence type="ECO:0000256" key="1">
    <source>
        <dbReference type="ARBA" id="ARBA00008428"/>
    </source>
</evidence>
<proteinExistence type="inferred from homology"/>
<dbReference type="GO" id="GO:0016787">
    <property type="term" value="F:hydrolase activity"/>
    <property type="evidence" value="ECO:0007669"/>
    <property type="project" value="UniProtKB-KW"/>
</dbReference>
<dbReference type="GO" id="GO:0005829">
    <property type="term" value="C:cytosol"/>
    <property type="evidence" value="ECO:0007669"/>
    <property type="project" value="TreeGrafter"/>
</dbReference>
<dbReference type="GO" id="GO:1990077">
    <property type="term" value="C:primosome complex"/>
    <property type="evidence" value="ECO:0007669"/>
    <property type="project" value="UniProtKB-UniRule"/>
</dbReference>
<comment type="function">
    <text evidence="12">The main replicative DNA helicase, it participates in initiation and elongation during chromosome replication. Travels ahead of the DNA replisome, separating dsDNA into templates for DNA synthesis. A processive ATP-dependent 5'-3' DNA helicase it has DNA-dependent ATPase activity.</text>
</comment>
<dbReference type="GO" id="GO:0003677">
    <property type="term" value="F:DNA binding"/>
    <property type="evidence" value="ECO:0007669"/>
    <property type="project" value="UniProtKB-UniRule"/>
</dbReference>
<dbReference type="SUPFAM" id="SSF52540">
    <property type="entry name" value="P-loop containing nucleoside triphosphate hydrolases"/>
    <property type="match status" value="1"/>
</dbReference>
<accession>A0A7X1B2Z4</accession>
<keyword evidence="8 12" id="KW-0238">DNA-binding</keyword>
<evidence type="ECO:0000256" key="3">
    <source>
        <dbReference type="ARBA" id="ARBA00022705"/>
    </source>
</evidence>
<dbReference type="PANTHER" id="PTHR30153">
    <property type="entry name" value="REPLICATIVE DNA HELICASE DNAB"/>
    <property type="match status" value="1"/>
</dbReference>
<reference evidence="14 15" key="1">
    <citation type="submission" date="2020-07" db="EMBL/GenBank/DDBJ databases">
        <authorList>
            <person name="Feng X."/>
        </authorList>
    </citation>
    <scope>NUCLEOTIDE SEQUENCE [LARGE SCALE GENOMIC DNA]</scope>
    <source>
        <strain evidence="14 15">JCM23202</strain>
    </source>
</reference>
<keyword evidence="2 12" id="KW-0639">Primosome</keyword>
<evidence type="ECO:0000256" key="5">
    <source>
        <dbReference type="ARBA" id="ARBA00022801"/>
    </source>
</evidence>
<comment type="similarity">
    <text evidence="1 12">Belongs to the helicase family. DnaB subfamily.</text>
</comment>
<dbReference type="InterPro" id="IPR007693">
    <property type="entry name" value="DNA_helicase_DnaB-like_N"/>
</dbReference>
<dbReference type="RefSeq" id="WP_185658523.1">
    <property type="nucleotide sequence ID" value="NZ_CAWPOO010000001.1"/>
</dbReference>
<dbReference type="InterPro" id="IPR007694">
    <property type="entry name" value="DNA_helicase_DnaB-like_C"/>
</dbReference>
<evidence type="ECO:0000259" key="13">
    <source>
        <dbReference type="PROSITE" id="PS51199"/>
    </source>
</evidence>
<keyword evidence="5 12" id="KW-0378">Hydrolase</keyword>
<dbReference type="NCBIfam" id="TIGR00665">
    <property type="entry name" value="DnaB"/>
    <property type="match status" value="1"/>
</dbReference>
<evidence type="ECO:0000256" key="10">
    <source>
        <dbReference type="ARBA" id="ARBA00048954"/>
    </source>
</evidence>
<keyword evidence="4 12" id="KW-0547">Nucleotide-binding</keyword>
<keyword evidence="9" id="KW-0413">Isomerase</keyword>
<dbReference type="Pfam" id="PF00772">
    <property type="entry name" value="DnaB"/>
    <property type="match status" value="1"/>
</dbReference>
<dbReference type="InterPro" id="IPR027417">
    <property type="entry name" value="P-loop_NTPase"/>
</dbReference>
<evidence type="ECO:0000256" key="9">
    <source>
        <dbReference type="ARBA" id="ARBA00023235"/>
    </source>
</evidence>
<evidence type="ECO:0000256" key="7">
    <source>
        <dbReference type="ARBA" id="ARBA00022840"/>
    </source>
</evidence>
<evidence type="ECO:0000256" key="11">
    <source>
        <dbReference type="NCBIfam" id="TIGR00665"/>
    </source>
</evidence>
<dbReference type="CDD" id="cd00984">
    <property type="entry name" value="DnaB_C"/>
    <property type="match status" value="1"/>
</dbReference>
<dbReference type="Gene3D" id="3.40.50.300">
    <property type="entry name" value="P-loop containing nucleotide triphosphate hydrolases"/>
    <property type="match status" value="1"/>
</dbReference>
<gene>
    <name evidence="14" type="primary">dnaB</name>
    <name evidence="14" type="ORF">H5P27_01035</name>
</gene>
<evidence type="ECO:0000256" key="12">
    <source>
        <dbReference type="RuleBase" id="RU362085"/>
    </source>
</evidence>
<evidence type="ECO:0000256" key="6">
    <source>
        <dbReference type="ARBA" id="ARBA00022806"/>
    </source>
</evidence>
<name>A0A7X1B2Z4_9BACT</name>
<dbReference type="EC" id="5.6.2.3" evidence="11 12"/>
<evidence type="ECO:0000313" key="15">
    <source>
        <dbReference type="Proteomes" id="UP000526501"/>
    </source>
</evidence>
<dbReference type="InterPro" id="IPR016136">
    <property type="entry name" value="DNA_helicase_N/primase_C"/>
</dbReference>
<dbReference type="GO" id="GO:0043139">
    <property type="term" value="F:5'-3' DNA helicase activity"/>
    <property type="evidence" value="ECO:0007669"/>
    <property type="project" value="UniProtKB-EC"/>
</dbReference>
<dbReference type="PANTHER" id="PTHR30153:SF2">
    <property type="entry name" value="REPLICATIVE DNA HELICASE"/>
    <property type="match status" value="1"/>
</dbReference>
<organism evidence="14 15">
    <name type="scientific">Pelagicoccus albus</name>
    <dbReference type="NCBI Taxonomy" id="415222"/>
    <lineage>
        <taxon>Bacteria</taxon>
        <taxon>Pseudomonadati</taxon>
        <taxon>Verrucomicrobiota</taxon>
        <taxon>Opitutia</taxon>
        <taxon>Puniceicoccales</taxon>
        <taxon>Pelagicoccaceae</taxon>
        <taxon>Pelagicoccus</taxon>
    </lineage>
</organism>
<dbReference type="Pfam" id="PF03796">
    <property type="entry name" value="DnaB_C"/>
    <property type="match status" value="1"/>
</dbReference>
<dbReference type="PROSITE" id="PS51199">
    <property type="entry name" value="SF4_HELICASE"/>
    <property type="match status" value="1"/>
</dbReference>
<evidence type="ECO:0000256" key="8">
    <source>
        <dbReference type="ARBA" id="ARBA00023125"/>
    </source>
</evidence>
<dbReference type="EMBL" id="JACHVC010000001">
    <property type="protein sequence ID" value="MBC2604632.1"/>
    <property type="molecule type" value="Genomic_DNA"/>
</dbReference>
<protein>
    <recommendedName>
        <fullName evidence="11 12">Replicative DNA helicase</fullName>
        <ecNumber evidence="11 12">5.6.2.3</ecNumber>
    </recommendedName>
</protein>
<dbReference type="AlphaFoldDB" id="A0A7X1B2Z4"/>
<keyword evidence="3 12" id="KW-0235">DNA replication</keyword>
<dbReference type="GO" id="GO:0005524">
    <property type="term" value="F:ATP binding"/>
    <property type="evidence" value="ECO:0007669"/>
    <property type="project" value="UniProtKB-UniRule"/>
</dbReference>